<name>A0A3Q7G884_SOLLC</name>
<reference evidence="1" key="1">
    <citation type="journal article" date="2012" name="Nature">
        <title>The tomato genome sequence provides insights into fleshy fruit evolution.</title>
        <authorList>
            <consortium name="Tomato Genome Consortium"/>
        </authorList>
    </citation>
    <scope>NUCLEOTIDE SEQUENCE [LARGE SCALE GENOMIC DNA]</scope>
    <source>
        <strain evidence="1">cv. Heinz 1706</strain>
    </source>
</reference>
<dbReference type="Gramene" id="Solyc04g072815.1.1">
    <property type="protein sequence ID" value="Solyc04g072815.1.1"/>
    <property type="gene ID" value="Solyc04g072815.1"/>
</dbReference>
<protein>
    <submittedName>
        <fullName evidence="1">Uncharacterized protein</fullName>
    </submittedName>
</protein>
<dbReference type="Proteomes" id="UP000004994">
    <property type="component" value="Chromosome 4"/>
</dbReference>
<evidence type="ECO:0000313" key="2">
    <source>
        <dbReference type="Proteomes" id="UP000004994"/>
    </source>
</evidence>
<sequence length="64" mass="7743">MDRKRLLRDQNYPAKWTLQYFRVYIYLLHRLGMRTGNHNLQSHTVANTGSVQWLNNFDYTSEIP</sequence>
<dbReference type="EnsemblPlants" id="Solyc04g072815.1.1">
    <property type="protein sequence ID" value="Solyc04g072815.1.1"/>
    <property type="gene ID" value="Solyc04g072815.1"/>
</dbReference>
<evidence type="ECO:0000313" key="1">
    <source>
        <dbReference type="EnsemblPlants" id="Solyc04g072815.1.1"/>
    </source>
</evidence>
<accession>A0A3Q7G884</accession>
<keyword evidence="2" id="KW-1185">Reference proteome</keyword>
<reference evidence="1" key="2">
    <citation type="submission" date="2019-01" db="UniProtKB">
        <authorList>
            <consortium name="EnsemblPlants"/>
        </authorList>
    </citation>
    <scope>IDENTIFICATION</scope>
    <source>
        <strain evidence="1">cv. Heinz 1706</strain>
    </source>
</reference>
<dbReference type="InParanoid" id="A0A3Q7G884"/>
<proteinExistence type="predicted"/>
<organism evidence="1">
    <name type="scientific">Solanum lycopersicum</name>
    <name type="common">Tomato</name>
    <name type="synonym">Lycopersicon esculentum</name>
    <dbReference type="NCBI Taxonomy" id="4081"/>
    <lineage>
        <taxon>Eukaryota</taxon>
        <taxon>Viridiplantae</taxon>
        <taxon>Streptophyta</taxon>
        <taxon>Embryophyta</taxon>
        <taxon>Tracheophyta</taxon>
        <taxon>Spermatophyta</taxon>
        <taxon>Magnoliopsida</taxon>
        <taxon>eudicotyledons</taxon>
        <taxon>Gunneridae</taxon>
        <taxon>Pentapetalae</taxon>
        <taxon>asterids</taxon>
        <taxon>lamiids</taxon>
        <taxon>Solanales</taxon>
        <taxon>Solanaceae</taxon>
        <taxon>Solanoideae</taxon>
        <taxon>Solaneae</taxon>
        <taxon>Solanum</taxon>
        <taxon>Solanum subgen. Lycopersicon</taxon>
    </lineage>
</organism>
<dbReference type="AlphaFoldDB" id="A0A3Q7G884"/>